<evidence type="ECO:0000313" key="2">
    <source>
        <dbReference type="Proteomes" id="UP000630149"/>
    </source>
</evidence>
<protein>
    <submittedName>
        <fullName evidence="1">Coenzyme F390 synthetase</fullName>
    </submittedName>
</protein>
<dbReference type="NCBIfam" id="TIGR02304">
    <property type="entry name" value="aden_form_hyp"/>
    <property type="match status" value="1"/>
</dbReference>
<dbReference type="PANTHER" id="PTHR36932">
    <property type="entry name" value="CAPSULAR POLYSACCHARIDE BIOSYNTHESIS PROTEIN"/>
    <property type="match status" value="1"/>
</dbReference>
<accession>A0A917NC07</accession>
<proteinExistence type="predicted"/>
<evidence type="ECO:0000313" key="1">
    <source>
        <dbReference type="EMBL" id="GGI82314.1"/>
    </source>
</evidence>
<dbReference type="Proteomes" id="UP000630149">
    <property type="component" value="Unassembled WGS sequence"/>
</dbReference>
<gene>
    <name evidence="1" type="ORF">GCM10007966_08560</name>
</gene>
<comment type="caution">
    <text evidence="1">The sequence shown here is derived from an EMBL/GenBank/DDBJ whole genome shotgun (WGS) entry which is preliminary data.</text>
</comment>
<organism evidence="1 2">
    <name type="scientific">Legionella impletisoli</name>
    <dbReference type="NCBI Taxonomy" id="343510"/>
    <lineage>
        <taxon>Bacteria</taxon>
        <taxon>Pseudomonadati</taxon>
        <taxon>Pseudomonadota</taxon>
        <taxon>Gammaproteobacteria</taxon>
        <taxon>Legionellales</taxon>
        <taxon>Legionellaceae</taxon>
        <taxon>Legionella</taxon>
    </lineage>
</organism>
<dbReference type="InterPro" id="IPR053158">
    <property type="entry name" value="CapK_Type1_Caps_Biosynth"/>
</dbReference>
<dbReference type="OrthoDB" id="580775at2"/>
<dbReference type="Gene3D" id="3.40.50.12780">
    <property type="entry name" value="N-terminal domain of ligase-like"/>
    <property type="match status" value="1"/>
</dbReference>
<keyword evidence="2" id="KW-1185">Reference proteome</keyword>
<name>A0A917NC07_9GAMM</name>
<reference evidence="1" key="1">
    <citation type="journal article" date="2014" name="Int. J. Syst. Evol. Microbiol.">
        <title>Complete genome sequence of Corynebacterium casei LMG S-19264T (=DSM 44701T), isolated from a smear-ripened cheese.</title>
        <authorList>
            <consortium name="US DOE Joint Genome Institute (JGI-PGF)"/>
            <person name="Walter F."/>
            <person name="Albersmeier A."/>
            <person name="Kalinowski J."/>
            <person name="Ruckert C."/>
        </authorList>
    </citation>
    <scope>NUCLEOTIDE SEQUENCE</scope>
    <source>
        <strain evidence="1">JCM 13919</strain>
    </source>
</reference>
<dbReference type="InterPro" id="IPR012685">
    <property type="entry name" value="CHP02304_F390_synth-rel"/>
</dbReference>
<sequence length="423" mass="49515">MLARILYYYAYHRYLGRYLISSSRLKHHQATQFNRLKKQALIRSPFYKPFLNKPFTEWPMMDKQTLMAHFDEINTLGIKKEHALEIALKAEASRDFSPLIQDTAVGLSSGTSGNRGLFLASSRERDIWASLILAKAMPNGIWGKERIAFFLRANNQLYTTLNKNKKIEFHFFDLLQELESHFDRLNRLQPTILSAPASVLRLLAHYKRRLNIAPKKIISVAEVLEADDETLIKEAFKQPVSQIYQCTEGLLALSDRFSNRLLMNDEFLIIEKEWLDEKRFIPIITDLYRSTQPIIRYRLDDVLIHKPSENVFTELQGIEGRQGDVCYGVQNNHKKIPLFADVIRQHMAQCLVEFEDYGIIQTTKDEFILQIAPESLDKQKLIHHLNELFERYHCSKPNWVFQPLPSRALTAKRRRIISSWNHE</sequence>
<dbReference type="EMBL" id="BMOB01000003">
    <property type="protein sequence ID" value="GGI82314.1"/>
    <property type="molecule type" value="Genomic_DNA"/>
</dbReference>
<dbReference type="PANTHER" id="PTHR36932:SF1">
    <property type="entry name" value="CAPSULAR POLYSACCHARIDE BIOSYNTHESIS PROTEIN"/>
    <property type="match status" value="1"/>
</dbReference>
<dbReference type="InterPro" id="IPR042099">
    <property type="entry name" value="ANL_N_sf"/>
</dbReference>
<dbReference type="AlphaFoldDB" id="A0A917NC07"/>
<reference evidence="1" key="2">
    <citation type="submission" date="2020-09" db="EMBL/GenBank/DDBJ databases">
        <authorList>
            <person name="Sun Q."/>
            <person name="Ohkuma M."/>
        </authorList>
    </citation>
    <scope>NUCLEOTIDE SEQUENCE</scope>
    <source>
        <strain evidence="1">JCM 13919</strain>
    </source>
</reference>
<dbReference type="RefSeq" id="WP_131776209.1">
    <property type="nucleotide sequence ID" value="NZ_BMOB01000003.1"/>
</dbReference>